<feature type="domain" description="Metallo-beta-lactamase" evidence="2">
    <location>
        <begin position="115"/>
        <end position="317"/>
    </location>
</feature>
<gene>
    <name evidence="3" type="ORF">OHM77_12125</name>
</gene>
<dbReference type="AlphaFoldDB" id="A0AA49IYT3"/>
<proteinExistence type="predicted"/>
<evidence type="ECO:0000313" key="3">
    <source>
        <dbReference type="EMBL" id="WIM05416.1"/>
    </source>
</evidence>
<feature type="signal peptide" evidence="1">
    <location>
        <begin position="1"/>
        <end position="25"/>
    </location>
</feature>
<dbReference type="PROSITE" id="PS51257">
    <property type="entry name" value="PROKAR_LIPOPROTEIN"/>
    <property type="match status" value="1"/>
</dbReference>
<dbReference type="Gene3D" id="3.60.15.10">
    <property type="entry name" value="Ribonuclease Z/Hydroxyacylglutathione hydrolase-like"/>
    <property type="match status" value="1"/>
</dbReference>
<evidence type="ECO:0000259" key="2">
    <source>
        <dbReference type="Pfam" id="PF12706"/>
    </source>
</evidence>
<dbReference type="EMBL" id="CP107246">
    <property type="protein sequence ID" value="WIM05416.1"/>
    <property type="molecule type" value="Genomic_DNA"/>
</dbReference>
<dbReference type="PANTHER" id="PTHR15032">
    <property type="entry name" value="N-ACYL-PHOSPHATIDYLETHANOLAMINE-HYDROLYZING PHOSPHOLIPASE D"/>
    <property type="match status" value="1"/>
</dbReference>
<dbReference type="SUPFAM" id="SSF56281">
    <property type="entry name" value="Metallo-hydrolase/oxidoreductase"/>
    <property type="match status" value="1"/>
</dbReference>
<evidence type="ECO:0000256" key="1">
    <source>
        <dbReference type="SAM" id="SignalP"/>
    </source>
</evidence>
<sequence>MKPRLRPHAWAARVMLAAAFVAALAGCGARNPHFDPARAHHTPEGFRNPNDVANPGFAAFLRWKWDRLWQAMAPDNPGRVPVTALDPSALHKPESGWRVSWIGHATVLLQIDGLNLITDPVFSPRPAPLSGTGAERLVPLPLRLDDLPPIDAVLISHNHYDHLDEPTLRALFGRGGGRTRFLVPLGVERWFAEQGIGPVTALDWWRGATIARNGDAVDIDLVPAQHWSRRTLADTNRTLWGGYVVRGGGVSAYFAGDTGYGPHFGEIGRRYGGFDLAMIPVGCHEPRWFMGKQHVNPAEAARAHLDLGARYTLGIHWGTFRHCDEPADQPLDDLPPALARSGIPPDRFELWAIGERRRLAGNGFRR</sequence>
<accession>A0AA49IYT3</accession>
<name>A0AA49IYT3_9PROT</name>
<dbReference type="PANTHER" id="PTHR15032:SF4">
    <property type="entry name" value="N-ACYL-PHOSPHATIDYLETHANOLAMINE-HYDROLYZING PHOSPHOLIPASE D"/>
    <property type="match status" value="1"/>
</dbReference>
<dbReference type="Pfam" id="PF12706">
    <property type="entry name" value="Lactamase_B_2"/>
    <property type="match status" value="1"/>
</dbReference>
<dbReference type="InterPro" id="IPR036866">
    <property type="entry name" value="RibonucZ/Hydroxyglut_hydro"/>
</dbReference>
<reference evidence="3" key="1">
    <citation type="journal article" date="2023" name="Nat. Microbiol.">
        <title>Enrichment and characterization of a nitric oxide-reducing microbial community in a continuous bioreactor.</title>
        <authorList>
            <person name="Garrido-Amador P."/>
            <person name="Stortenbeker N."/>
            <person name="Wessels H.J.C.T."/>
            <person name="Speth D.R."/>
            <person name="Garcia-Heredia I."/>
            <person name="Kartal B."/>
        </authorList>
    </citation>
    <scope>NUCLEOTIDE SEQUENCE</scope>
    <source>
        <strain evidence="3">MAG1</strain>
    </source>
</reference>
<organism evidence="3">
    <name type="scientific">Candidatus Nitricoxidivorans perseverans</name>
    <dbReference type="NCBI Taxonomy" id="2975601"/>
    <lineage>
        <taxon>Bacteria</taxon>
        <taxon>Pseudomonadati</taxon>
        <taxon>Pseudomonadota</taxon>
        <taxon>Betaproteobacteria</taxon>
        <taxon>Nitrosomonadales</taxon>
        <taxon>Sterolibacteriaceae</taxon>
        <taxon>Candidatus Nitricoxidivorans</taxon>
    </lineage>
</organism>
<dbReference type="Proteomes" id="UP001234916">
    <property type="component" value="Chromosome"/>
</dbReference>
<dbReference type="InterPro" id="IPR001279">
    <property type="entry name" value="Metallo-B-lactamas"/>
</dbReference>
<keyword evidence="1" id="KW-0732">Signal</keyword>
<dbReference type="GO" id="GO:0005737">
    <property type="term" value="C:cytoplasm"/>
    <property type="evidence" value="ECO:0007669"/>
    <property type="project" value="TreeGrafter"/>
</dbReference>
<feature type="chain" id="PRO_5041273240" evidence="1">
    <location>
        <begin position="26"/>
        <end position="366"/>
    </location>
</feature>
<protein>
    <submittedName>
        <fullName evidence="3">MBL fold metallo-hydrolase</fullName>
    </submittedName>
</protein>
<dbReference type="KEGG" id="npv:OHM77_12125"/>